<feature type="compositionally biased region" description="Low complexity" evidence="7">
    <location>
        <begin position="422"/>
        <end position="432"/>
    </location>
</feature>
<dbReference type="PROSITE" id="PS50005">
    <property type="entry name" value="TPR"/>
    <property type="match status" value="3"/>
</dbReference>
<gene>
    <name evidence="9" type="primary">STI1</name>
    <name evidence="9" type="ORF">MBRA1_002078</name>
</gene>
<feature type="region of interest" description="Disordered" evidence="7">
    <location>
        <begin position="57"/>
        <end position="125"/>
    </location>
</feature>
<dbReference type="Gene3D" id="1.10.260.100">
    <property type="match status" value="2"/>
</dbReference>
<dbReference type="Pfam" id="PF13432">
    <property type="entry name" value="TPR_16"/>
    <property type="match status" value="1"/>
</dbReference>
<evidence type="ECO:0000256" key="4">
    <source>
        <dbReference type="ARBA" id="ARBA00022803"/>
    </source>
</evidence>
<keyword evidence="10" id="KW-1185">Reference proteome</keyword>
<comment type="subunit">
    <text evidence="5">Part of a larger complex that includes HSP70, HSP90, and immunophilins.</text>
</comment>
<evidence type="ECO:0000256" key="2">
    <source>
        <dbReference type="ARBA" id="ARBA00022490"/>
    </source>
</evidence>
<evidence type="ECO:0000256" key="1">
    <source>
        <dbReference type="ARBA" id="ARBA00004496"/>
    </source>
</evidence>
<dbReference type="FunFam" id="1.10.260.100:FF:000002">
    <property type="entry name" value="Stress-induced-phosphoprotein 1 (Hsp70/Hsp90-organizing)"/>
    <property type="match status" value="1"/>
</dbReference>
<dbReference type="SMART" id="SM00028">
    <property type="entry name" value="TPR"/>
    <property type="match status" value="9"/>
</dbReference>
<evidence type="ECO:0000259" key="8">
    <source>
        <dbReference type="SMART" id="SM00727"/>
    </source>
</evidence>
<evidence type="ECO:0000313" key="9">
    <source>
        <dbReference type="EMBL" id="WFC95430.1"/>
    </source>
</evidence>
<keyword evidence="4 6" id="KW-0802">TPR repeat</keyword>
<sequence length="791" mass="88492">MADARSLLRAAATQRAPHAVGITDRWASYHPKTGALRCAACDMVVVKHERLWGAHTASKSHRANVRAMEEREAQEKMPTHTTEDPKAHEEHEDTLKRKDADEPEVAEVKRTRRETDAETDATPALDKEWEEFQRTVIEPSNTKPSLYDDATITAAPELVRDQVAEAPQEEETEEERRARLEHEEREDILARIDAEQRAQVEADERVRVATTPANMSVSELKAKGNASFAAKDYNSAIQHYTDAIAAAEQSGEKDGLHVLYSNRSASQAGLKNWDEALKDAEKTIETNPSFAKGYGRKGSALHGAHRYDEAIEAYKMGLEKNPDDAGLKRGLEDVERAKSAGNPGESIGKMFQDPQMFEKLGANPKTAPLLADAAFVQKLKELQKGGSNPMMMMQDPRMIQVMGVLMGIDLQAFERPEDVPGAAAKEAAQETPKPAPEPAKEAPKQSEVPEEPMPEADSEEAKSKAAADAEKKLGNERYLKRDFGPAAEHYKKAWELHHDITYLNNLGAVYFEEGRYDDCINACEQAVQEGRSMRADYKLVAKAFGRIGSAYVKLDNLEQAIEYFQRSLTEHRTAEILNKLRDTEKEQKERARRAYLDPAKSEEERNRGNTLYKEGDFPGSVQAYTEAIKRNPSDPRNYTNRASAYTKLAALPEALKDTNEAIKVDEKFVKAYIRKSNVLFAMKEYTKALEAIQLAADVDKEQGNTNQREIQAQSAKCMNAIYSQRSNETEEQTLERAMRDPEVAGIMQDPVMQSILQQAQSNPAALQDHMKNPSIRAKIQKLIAAGIIRTR</sequence>
<dbReference type="GO" id="GO:0051879">
    <property type="term" value="F:Hsp90 protein binding"/>
    <property type="evidence" value="ECO:0007669"/>
    <property type="project" value="TreeGrafter"/>
</dbReference>
<feature type="compositionally biased region" description="Acidic residues" evidence="7">
    <location>
        <begin position="448"/>
        <end position="458"/>
    </location>
</feature>
<dbReference type="FunFam" id="1.25.40.10:FF:000010">
    <property type="entry name" value="Stress-induced phosphoprotein 1"/>
    <property type="match status" value="1"/>
</dbReference>
<organism evidence="9 10">
    <name type="scientific">Malassezia brasiliensis</name>
    <dbReference type="NCBI Taxonomy" id="1821822"/>
    <lineage>
        <taxon>Eukaryota</taxon>
        <taxon>Fungi</taxon>
        <taxon>Dikarya</taxon>
        <taxon>Basidiomycota</taxon>
        <taxon>Ustilaginomycotina</taxon>
        <taxon>Malasseziomycetes</taxon>
        <taxon>Malasseziales</taxon>
        <taxon>Malasseziaceae</taxon>
        <taxon>Malassezia</taxon>
    </lineage>
</organism>
<dbReference type="InterPro" id="IPR019734">
    <property type="entry name" value="TPR_rpt"/>
</dbReference>
<dbReference type="GO" id="GO:0042030">
    <property type="term" value="F:ATPase inhibitor activity"/>
    <property type="evidence" value="ECO:0007669"/>
    <property type="project" value="UniProtKB-ARBA"/>
</dbReference>
<feature type="region of interest" description="Disordered" evidence="7">
    <location>
        <begin position="587"/>
        <end position="615"/>
    </location>
</feature>
<keyword evidence="2" id="KW-0963">Cytoplasm</keyword>
<accession>A0AAF0IPX5</accession>
<dbReference type="FunFam" id="1.25.40.10:FF:000020">
    <property type="entry name" value="Stress-induced phosphoprotein 1"/>
    <property type="match status" value="1"/>
</dbReference>
<feature type="repeat" description="TPR" evidence="6">
    <location>
        <begin position="291"/>
        <end position="324"/>
    </location>
</feature>
<dbReference type="InterPro" id="IPR011990">
    <property type="entry name" value="TPR-like_helical_dom_sf"/>
</dbReference>
<reference evidence="9" key="1">
    <citation type="submission" date="2023-03" db="EMBL/GenBank/DDBJ databases">
        <title>Mating type loci evolution in Malassezia.</title>
        <authorList>
            <person name="Coelho M.A."/>
        </authorList>
    </citation>
    <scope>NUCLEOTIDE SEQUENCE</scope>
    <source>
        <strain evidence="9">CBS 14135</strain>
    </source>
</reference>
<dbReference type="Pfam" id="PF13424">
    <property type="entry name" value="TPR_12"/>
    <property type="match status" value="1"/>
</dbReference>
<feature type="compositionally biased region" description="Basic and acidic residues" evidence="7">
    <location>
        <begin position="587"/>
        <end position="607"/>
    </location>
</feature>
<evidence type="ECO:0000256" key="5">
    <source>
        <dbReference type="ARBA" id="ARBA00064323"/>
    </source>
</evidence>
<evidence type="ECO:0000256" key="7">
    <source>
        <dbReference type="SAM" id="MobiDB-lite"/>
    </source>
</evidence>
<evidence type="ECO:0000256" key="6">
    <source>
        <dbReference type="PROSITE-ProRule" id="PRU00339"/>
    </source>
</evidence>
<dbReference type="InterPro" id="IPR041243">
    <property type="entry name" value="STI1/HOP_DP"/>
</dbReference>
<feature type="domain" description="STI1" evidence="8">
    <location>
        <begin position="740"/>
        <end position="779"/>
    </location>
</feature>
<dbReference type="Pfam" id="PF13414">
    <property type="entry name" value="TPR_11"/>
    <property type="match status" value="1"/>
</dbReference>
<name>A0AAF0IPX5_9BASI</name>
<dbReference type="PANTHER" id="PTHR22904:SF523">
    <property type="entry name" value="STRESS-INDUCED-PHOSPHOPROTEIN 1"/>
    <property type="match status" value="1"/>
</dbReference>
<evidence type="ECO:0000256" key="3">
    <source>
        <dbReference type="ARBA" id="ARBA00022737"/>
    </source>
</evidence>
<dbReference type="AlphaFoldDB" id="A0AAF0IPX5"/>
<dbReference type="SMART" id="SM00727">
    <property type="entry name" value="STI1"/>
    <property type="match status" value="2"/>
</dbReference>
<feature type="region of interest" description="Disordered" evidence="7">
    <location>
        <begin position="420"/>
        <end position="469"/>
    </location>
</feature>
<dbReference type="PROSITE" id="PS50293">
    <property type="entry name" value="TPR_REGION"/>
    <property type="match status" value="1"/>
</dbReference>
<dbReference type="InterPro" id="IPR006636">
    <property type="entry name" value="STI1_HS-bd"/>
</dbReference>
<feature type="repeat" description="TPR" evidence="6">
    <location>
        <begin position="601"/>
        <end position="634"/>
    </location>
</feature>
<dbReference type="Pfam" id="PF17830">
    <property type="entry name" value="STI1-HOP_DP"/>
    <property type="match status" value="2"/>
</dbReference>
<feature type="repeat" description="TPR" evidence="6">
    <location>
        <begin position="541"/>
        <end position="574"/>
    </location>
</feature>
<dbReference type="SUPFAM" id="SSF48452">
    <property type="entry name" value="TPR-like"/>
    <property type="match status" value="3"/>
</dbReference>
<comment type="subcellular location">
    <subcellularLocation>
        <location evidence="1">Cytoplasm</location>
    </subcellularLocation>
</comment>
<feature type="compositionally biased region" description="Basic and acidic residues" evidence="7">
    <location>
        <begin position="459"/>
        <end position="469"/>
    </location>
</feature>
<keyword evidence="3" id="KW-0677">Repeat</keyword>
<dbReference type="PANTHER" id="PTHR22904">
    <property type="entry name" value="TPR REPEAT CONTAINING PROTEIN"/>
    <property type="match status" value="1"/>
</dbReference>
<dbReference type="Gene3D" id="1.25.40.10">
    <property type="entry name" value="Tetratricopeptide repeat domain"/>
    <property type="match status" value="3"/>
</dbReference>
<dbReference type="Proteomes" id="UP001216638">
    <property type="component" value="Chromosome 2"/>
</dbReference>
<feature type="compositionally biased region" description="Basic and acidic residues" evidence="7">
    <location>
        <begin position="67"/>
        <end position="116"/>
    </location>
</feature>
<dbReference type="GO" id="GO:0005737">
    <property type="term" value="C:cytoplasm"/>
    <property type="evidence" value="ECO:0007669"/>
    <property type="project" value="UniProtKB-SubCell"/>
</dbReference>
<feature type="domain" description="STI1" evidence="8">
    <location>
        <begin position="353"/>
        <end position="395"/>
    </location>
</feature>
<dbReference type="EMBL" id="CP119952">
    <property type="protein sequence ID" value="WFC95430.1"/>
    <property type="molecule type" value="Genomic_DNA"/>
</dbReference>
<evidence type="ECO:0000313" key="10">
    <source>
        <dbReference type="Proteomes" id="UP001216638"/>
    </source>
</evidence>
<protein>
    <submittedName>
        <fullName evidence="9">Hsp90 cochaperone</fullName>
    </submittedName>
</protein>
<proteinExistence type="predicted"/>
<dbReference type="FunFam" id="1.10.260.100:FF:000004">
    <property type="entry name" value="Putative stress-induced-phosphoprotein 1"/>
    <property type="match status" value="1"/>
</dbReference>